<dbReference type="HOGENOM" id="CLU_3090879_0_0_1"/>
<sequence>MRSLPISKRLNQQNMRRTQVQGLSVQGLGTLYHPIQPHMFKTSRRFPMTLFG</sequence>
<name>K3Y4C5_SETIT</name>
<accession>K3Y4C5</accession>
<reference evidence="1" key="2">
    <citation type="submission" date="2018-08" db="UniProtKB">
        <authorList>
            <consortium name="EnsemblPlants"/>
        </authorList>
    </citation>
    <scope>IDENTIFICATION</scope>
    <source>
        <strain evidence="1">Yugu1</strain>
    </source>
</reference>
<dbReference type="EnsemblPlants" id="KQL11015">
    <property type="protein sequence ID" value="KQL11015"/>
    <property type="gene ID" value="SETIT_009063mg"/>
</dbReference>
<dbReference type="Gramene" id="KQL11015">
    <property type="protein sequence ID" value="KQL11015"/>
    <property type="gene ID" value="SETIT_009063mg"/>
</dbReference>
<evidence type="ECO:0000313" key="1">
    <source>
        <dbReference type="EnsemblPlants" id="KQL11015"/>
    </source>
</evidence>
<evidence type="ECO:0000313" key="2">
    <source>
        <dbReference type="Proteomes" id="UP000004995"/>
    </source>
</evidence>
<dbReference type="AlphaFoldDB" id="K3Y4C5"/>
<organism evidence="1 2">
    <name type="scientific">Setaria italica</name>
    <name type="common">Foxtail millet</name>
    <name type="synonym">Panicum italicum</name>
    <dbReference type="NCBI Taxonomy" id="4555"/>
    <lineage>
        <taxon>Eukaryota</taxon>
        <taxon>Viridiplantae</taxon>
        <taxon>Streptophyta</taxon>
        <taxon>Embryophyta</taxon>
        <taxon>Tracheophyta</taxon>
        <taxon>Spermatophyta</taxon>
        <taxon>Magnoliopsida</taxon>
        <taxon>Liliopsida</taxon>
        <taxon>Poales</taxon>
        <taxon>Poaceae</taxon>
        <taxon>PACMAD clade</taxon>
        <taxon>Panicoideae</taxon>
        <taxon>Panicodae</taxon>
        <taxon>Paniceae</taxon>
        <taxon>Cenchrinae</taxon>
        <taxon>Setaria</taxon>
    </lineage>
</organism>
<protein>
    <submittedName>
        <fullName evidence="1">Uncharacterized protein</fullName>
    </submittedName>
</protein>
<dbReference type="Proteomes" id="UP000004995">
    <property type="component" value="Unassembled WGS sequence"/>
</dbReference>
<reference evidence="2" key="1">
    <citation type="journal article" date="2012" name="Nat. Biotechnol.">
        <title>Reference genome sequence of the model plant Setaria.</title>
        <authorList>
            <person name="Bennetzen J.L."/>
            <person name="Schmutz J."/>
            <person name="Wang H."/>
            <person name="Percifield R."/>
            <person name="Hawkins J."/>
            <person name="Pontaroli A.C."/>
            <person name="Estep M."/>
            <person name="Feng L."/>
            <person name="Vaughn J.N."/>
            <person name="Grimwood J."/>
            <person name="Jenkins J."/>
            <person name="Barry K."/>
            <person name="Lindquist E."/>
            <person name="Hellsten U."/>
            <person name="Deshpande S."/>
            <person name="Wang X."/>
            <person name="Wu X."/>
            <person name="Mitros T."/>
            <person name="Triplett J."/>
            <person name="Yang X."/>
            <person name="Ye C.Y."/>
            <person name="Mauro-Herrera M."/>
            <person name="Wang L."/>
            <person name="Li P."/>
            <person name="Sharma M."/>
            <person name="Sharma R."/>
            <person name="Ronald P.C."/>
            <person name="Panaud O."/>
            <person name="Kellogg E.A."/>
            <person name="Brutnell T.P."/>
            <person name="Doust A.N."/>
            <person name="Tuskan G.A."/>
            <person name="Rokhsar D."/>
            <person name="Devos K.M."/>
        </authorList>
    </citation>
    <scope>NUCLEOTIDE SEQUENCE [LARGE SCALE GENOMIC DNA]</scope>
    <source>
        <strain evidence="2">cv. Yugu1</strain>
    </source>
</reference>
<keyword evidence="2" id="KW-1185">Reference proteome</keyword>
<proteinExistence type="predicted"/>
<dbReference type="InParanoid" id="K3Y4C5"/>
<dbReference type="EMBL" id="AGNK02002557">
    <property type="status" value="NOT_ANNOTATED_CDS"/>
    <property type="molecule type" value="Genomic_DNA"/>
</dbReference>